<dbReference type="InterPro" id="IPR049083">
    <property type="entry name" value="TACO1_YebC_N"/>
</dbReference>
<dbReference type="InterPro" id="IPR029072">
    <property type="entry name" value="YebC-like"/>
</dbReference>
<dbReference type="PANTHER" id="PTHR12532">
    <property type="entry name" value="TRANSLATIONAL ACTIVATOR OF CYTOCHROME C OXIDASE 1"/>
    <property type="match status" value="1"/>
</dbReference>
<dbReference type="Gene3D" id="1.10.10.200">
    <property type="match status" value="1"/>
</dbReference>
<evidence type="ECO:0000256" key="2">
    <source>
        <dbReference type="ARBA" id="ARBA00022490"/>
    </source>
</evidence>
<dbReference type="Pfam" id="PF20772">
    <property type="entry name" value="TACO1_YebC_N"/>
    <property type="match status" value="1"/>
</dbReference>
<accession>A0A517LUP1</accession>
<dbReference type="NCBIfam" id="NF009044">
    <property type="entry name" value="PRK12378.1"/>
    <property type="match status" value="1"/>
</dbReference>
<dbReference type="InterPro" id="IPR002876">
    <property type="entry name" value="Transcrip_reg_TACO1-like"/>
</dbReference>
<dbReference type="Gene3D" id="3.30.70.980">
    <property type="match status" value="2"/>
</dbReference>
<evidence type="ECO:0000313" key="10">
    <source>
        <dbReference type="Proteomes" id="UP000319557"/>
    </source>
</evidence>
<protein>
    <recommendedName>
        <fullName evidence="6">Probable transcriptional regulatory protein EC9_05020</fullName>
    </recommendedName>
</protein>
<dbReference type="AlphaFoldDB" id="A0A517LUP1"/>
<evidence type="ECO:0000313" key="9">
    <source>
        <dbReference type="EMBL" id="QDS86341.1"/>
    </source>
</evidence>
<dbReference type="Proteomes" id="UP000319557">
    <property type="component" value="Chromosome"/>
</dbReference>
<proteinExistence type="inferred from homology"/>
<dbReference type="HAMAP" id="MF_00693">
    <property type="entry name" value="Transcrip_reg_TACO1"/>
    <property type="match status" value="1"/>
</dbReference>
<gene>
    <name evidence="9" type="ORF">EC9_05020</name>
</gene>
<dbReference type="SUPFAM" id="SSF75625">
    <property type="entry name" value="YebC-like"/>
    <property type="match status" value="1"/>
</dbReference>
<evidence type="ECO:0000256" key="6">
    <source>
        <dbReference type="HAMAP-Rule" id="MF_00693"/>
    </source>
</evidence>
<comment type="similarity">
    <text evidence="1 6">Belongs to the TACO1 family.</text>
</comment>
<organism evidence="9 10">
    <name type="scientific">Rosistilla ulvae</name>
    <dbReference type="NCBI Taxonomy" id="1930277"/>
    <lineage>
        <taxon>Bacteria</taxon>
        <taxon>Pseudomonadati</taxon>
        <taxon>Planctomycetota</taxon>
        <taxon>Planctomycetia</taxon>
        <taxon>Pirellulales</taxon>
        <taxon>Pirellulaceae</taxon>
        <taxon>Rosistilla</taxon>
    </lineage>
</organism>
<dbReference type="NCBIfam" id="NF001030">
    <property type="entry name" value="PRK00110.1"/>
    <property type="match status" value="1"/>
</dbReference>
<dbReference type="Pfam" id="PF01709">
    <property type="entry name" value="Transcrip_reg"/>
    <property type="match status" value="1"/>
</dbReference>
<comment type="subcellular location">
    <subcellularLocation>
        <location evidence="6">Cytoplasm</location>
    </subcellularLocation>
</comment>
<evidence type="ECO:0000256" key="5">
    <source>
        <dbReference type="ARBA" id="ARBA00023163"/>
    </source>
</evidence>
<evidence type="ECO:0000256" key="4">
    <source>
        <dbReference type="ARBA" id="ARBA00023125"/>
    </source>
</evidence>
<keyword evidence="3 6" id="KW-0805">Transcription regulation</keyword>
<dbReference type="InterPro" id="IPR026564">
    <property type="entry name" value="Transcrip_reg_TACO1-like_dom3"/>
</dbReference>
<dbReference type="GO" id="GO:0005829">
    <property type="term" value="C:cytosol"/>
    <property type="evidence" value="ECO:0007669"/>
    <property type="project" value="TreeGrafter"/>
</dbReference>
<dbReference type="FunFam" id="1.10.10.200:FF:000002">
    <property type="entry name" value="Probable transcriptional regulatory protein CLM62_37755"/>
    <property type="match status" value="1"/>
</dbReference>
<name>A0A517LUP1_9BACT</name>
<reference evidence="9 10" key="1">
    <citation type="submission" date="2019-02" db="EMBL/GenBank/DDBJ databases">
        <title>Deep-cultivation of Planctomycetes and their phenomic and genomic characterization uncovers novel biology.</title>
        <authorList>
            <person name="Wiegand S."/>
            <person name="Jogler M."/>
            <person name="Boedeker C."/>
            <person name="Pinto D."/>
            <person name="Vollmers J."/>
            <person name="Rivas-Marin E."/>
            <person name="Kohn T."/>
            <person name="Peeters S.H."/>
            <person name="Heuer A."/>
            <person name="Rast P."/>
            <person name="Oberbeckmann S."/>
            <person name="Bunk B."/>
            <person name="Jeske O."/>
            <person name="Meyerdierks A."/>
            <person name="Storesund J.E."/>
            <person name="Kallscheuer N."/>
            <person name="Luecker S."/>
            <person name="Lage O.M."/>
            <person name="Pohl T."/>
            <person name="Merkel B.J."/>
            <person name="Hornburger P."/>
            <person name="Mueller R.-W."/>
            <person name="Bruemmer F."/>
            <person name="Labrenz M."/>
            <person name="Spormann A.M."/>
            <person name="Op den Camp H."/>
            <person name="Overmann J."/>
            <person name="Amann R."/>
            <person name="Jetten M.S.M."/>
            <person name="Mascher T."/>
            <person name="Medema M.H."/>
            <person name="Devos D.P."/>
            <person name="Kaster A.-K."/>
            <person name="Ovreas L."/>
            <person name="Rohde M."/>
            <person name="Galperin M.Y."/>
            <person name="Jogler C."/>
        </authorList>
    </citation>
    <scope>NUCLEOTIDE SEQUENCE [LARGE SCALE GENOMIC DNA]</scope>
    <source>
        <strain evidence="9 10">EC9</strain>
    </source>
</reference>
<dbReference type="InterPro" id="IPR048300">
    <property type="entry name" value="TACO1_YebC-like_2nd/3rd_dom"/>
</dbReference>
<dbReference type="InterPro" id="IPR017856">
    <property type="entry name" value="Integrase-like_N"/>
</dbReference>
<keyword evidence="4 6" id="KW-0238">DNA-binding</keyword>
<dbReference type="GO" id="GO:0006355">
    <property type="term" value="P:regulation of DNA-templated transcription"/>
    <property type="evidence" value="ECO:0007669"/>
    <property type="project" value="UniProtKB-UniRule"/>
</dbReference>
<dbReference type="RefSeq" id="WP_145342052.1">
    <property type="nucleotide sequence ID" value="NZ_CP036261.1"/>
</dbReference>
<evidence type="ECO:0000256" key="1">
    <source>
        <dbReference type="ARBA" id="ARBA00008724"/>
    </source>
</evidence>
<dbReference type="EMBL" id="CP036261">
    <property type="protein sequence ID" value="QDS86341.1"/>
    <property type="molecule type" value="Genomic_DNA"/>
</dbReference>
<feature type="domain" description="TACO1/YebC-like N-terminal" evidence="8">
    <location>
        <begin position="5"/>
        <end position="76"/>
    </location>
</feature>
<evidence type="ECO:0000259" key="8">
    <source>
        <dbReference type="Pfam" id="PF20772"/>
    </source>
</evidence>
<keyword evidence="10" id="KW-1185">Reference proteome</keyword>
<sequence>MAGHSHWAGIKHKKALVDNKRGKLWSRLSKAIIVAAKLGGGDLDTNIRLRKAIDDAKAVSMPKDNIERAVKRGTGELDGGNLEEILYEGYGPGGVAILCDVLTDNRNRTAPEMRVLFERNGGNLGTINSVAYLFDRKGLVLFAAETDEERLTEVALEGGADDIQRSDSGGWEVTCPPESFSDLLAAFEAAQLQPELSEVTRLPQTTVEVEGSVAQQAMRLLDLLDEHDDVQSVSTNLSITDDAVGDEADG</sequence>
<evidence type="ECO:0000256" key="3">
    <source>
        <dbReference type="ARBA" id="ARBA00023015"/>
    </source>
</evidence>
<keyword evidence="5 6" id="KW-0804">Transcription</keyword>
<feature type="domain" description="TACO1/YebC-like second and third" evidence="7">
    <location>
        <begin position="82"/>
        <end position="237"/>
    </location>
</feature>
<dbReference type="PANTHER" id="PTHR12532:SF6">
    <property type="entry name" value="TRANSCRIPTIONAL REGULATORY PROTEIN YEBC-RELATED"/>
    <property type="match status" value="1"/>
</dbReference>
<evidence type="ECO:0000259" key="7">
    <source>
        <dbReference type="Pfam" id="PF01709"/>
    </source>
</evidence>
<dbReference type="GO" id="GO:0003677">
    <property type="term" value="F:DNA binding"/>
    <property type="evidence" value="ECO:0007669"/>
    <property type="project" value="UniProtKB-UniRule"/>
</dbReference>
<dbReference type="OrthoDB" id="9781053at2"/>
<dbReference type="NCBIfam" id="TIGR01033">
    <property type="entry name" value="YebC/PmpR family DNA-binding transcriptional regulator"/>
    <property type="match status" value="1"/>
</dbReference>
<keyword evidence="2 6" id="KW-0963">Cytoplasm</keyword>
<dbReference type="KEGG" id="ruv:EC9_05020"/>